<dbReference type="KEGG" id="nml:Namu_5235"/>
<gene>
    <name evidence="3" type="ordered locus">Namu_5235</name>
</gene>
<feature type="transmembrane region" description="Helical" evidence="1">
    <location>
        <begin position="83"/>
        <end position="102"/>
    </location>
</feature>
<feature type="transmembrane region" description="Helical" evidence="1">
    <location>
        <begin position="192"/>
        <end position="213"/>
    </location>
</feature>
<sequence length="241" mass="24779">MMAAVTAPRIDAPGRRGRSGWLTLPVWLALMTGAGLAFHRWPTWSVLIGIGVTTAMAGLARWAGLSIADLGLSRATWRTGLRWGGAVVAMAAAGYAVALVVPPVRALVAGGSGAWSQTALAALLVIPLGTVVPEEFAFRGVLWAVVRRERGRWLATLVSSTLFGAWHVVPALGGGSANQAFDQVAGSGTMGLVLRVGSTVAFTAAAGVVLCVLRMRSGSLLAPMLAHAGINCLGVGFVQMA</sequence>
<feature type="transmembrane region" description="Helical" evidence="1">
    <location>
        <begin position="114"/>
        <end position="132"/>
    </location>
</feature>
<proteinExistence type="predicted"/>
<dbReference type="AlphaFoldDB" id="C8XCA7"/>
<protein>
    <submittedName>
        <fullName evidence="3">Abortive infection protein</fullName>
    </submittedName>
</protein>
<dbReference type="InterPro" id="IPR015837">
    <property type="entry name" value="UCP026622_CAAX_protease"/>
</dbReference>
<keyword evidence="1" id="KW-0472">Membrane</keyword>
<dbReference type="HOGENOM" id="CLU_088558_0_0_11"/>
<dbReference type="InParanoid" id="C8XCA7"/>
<dbReference type="GO" id="GO:0004175">
    <property type="term" value="F:endopeptidase activity"/>
    <property type="evidence" value="ECO:0007669"/>
    <property type="project" value="UniProtKB-ARBA"/>
</dbReference>
<dbReference type="OrthoDB" id="3291654at2"/>
<reference evidence="4" key="1">
    <citation type="submission" date="2009-09" db="EMBL/GenBank/DDBJ databases">
        <title>The complete genome of Nakamurella multipartita DSM 44233.</title>
        <authorList>
            <consortium name="US DOE Joint Genome Institute (JGI-PGF)"/>
            <person name="Lucas S."/>
            <person name="Copeland A."/>
            <person name="Lapidus A."/>
            <person name="Glavina del Rio T."/>
            <person name="Dalin E."/>
            <person name="Tice H."/>
            <person name="Bruce D."/>
            <person name="Goodwin L."/>
            <person name="Pitluck S."/>
            <person name="Kyrpides N."/>
            <person name="Mavromatis K."/>
            <person name="Ivanova N."/>
            <person name="Ovchinnikova G."/>
            <person name="Sims D."/>
            <person name="Meincke L."/>
            <person name="Brettin T."/>
            <person name="Detter J.C."/>
            <person name="Han C."/>
            <person name="Larimer F."/>
            <person name="Land M."/>
            <person name="Hauser L."/>
            <person name="Markowitz V."/>
            <person name="Cheng J.-F."/>
            <person name="Hugenholtz P."/>
            <person name="Woyke T."/>
            <person name="Wu D."/>
            <person name="Klenk H.-P."/>
            <person name="Eisen J.A."/>
        </authorList>
    </citation>
    <scope>NUCLEOTIDE SEQUENCE [LARGE SCALE GENOMIC DNA]</scope>
    <source>
        <strain evidence="4">ATCC 700099 / DSM 44233 / CIP 104796 / JCM 9543 / NBRC 105858 / Y-104</strain>
    </source>
</reference>
<feature type="transmembrane region" description="Helical" evidence="1">
    <location>
        <begin position="220"/>
        <end position="240"/>
    </location>
</feature>
<feature type="transmembrane region" description="Helical" evidence="1">
    <location>
        <begin position="44"/>
        <end position="63"/>
    </location>
</feature>
<dbReference type="PIRSF" id="PIRSF026622">
    <property type="entry name" value="Proteas_026622"/>
    <property type="match status" value="1"/>
</dbReference>
<evidence type="ECO:0000259" key="2">
    <source>
        <dbReference type="Pfam" id="PF02517"/>
    </source>
</evidence>
<dbReference type="GO" id="GO:0080120">
    <property type="term" value="P:CAAX-box protein maturation"/>
    <property type="evidence" value="ECO:0007669"/>
    <property type="project" value="UniProtKB-ARBA"/>
</dbReference>
<name>C8XCA7_NAKMY</name>
<keyword evidence="1" id="KW-0812">Transmembrane</keyword>
<keyword evidence="1" id="KW-1133">Transmembrane helix</keyword>
<feature type="domain" description="CAAX prenyl protease 2/Lysostaphin resistance protein A-like" evidence="2">
    <location>
        <begin position="118"/>
        <end position="232"/>
    </location>
</feature>
<evidence type="ECO:0000313" key="3">
    <source>
        <dbReference type="EMBL" id="ACV81501.1"/>
    </source>
</evidence>
<dbReference type="EMBL" id="CP001737">
    <property type="protein sequence ID" value="ACV81501.1"/>
    <property type="molecule type" value="Genomic_DNA"/>
</dbReference>
<dbReference type="eggNOG" id="COG1266">
    <property type="taxonomic scope" value="Bacteria"/>
</dbReference>
<dbReference type="Proteomes" id="UP000002218">
    <property type="component" value="Chromosome"/>
</dbReference>
<evidence type="ECO:0000313" key="4">
    <source>
        <dbReference type="Proteomes" id="UP000002218"/>
    </source>
</evidence>
<dbReference type="MEROPS" id="G05.A04"/>
<reference evidence="3 4" key="2">
    <citation type="journal article" date="2010" name="Stand. Genomic Sci.">
        <title>Complete genome sequence of Nakamurella multipartita type strain (Y-104).</title>
        <authorList>
            <person name="Tice H."/>
            <person name="Mayilraj S."/>
            <person name="Sims D."/>
            <person name="Lapidus A."/>
            <person name="Nolan M."/>
            <person name="Lucas S."/>
            <person name="Glavina Del Rio T."/>
            <person name="Copeland A."/>
            <person name="Cheng J.F."/>
            <person name="Meincke L."/>
            <person name="Bruce D."/>
            <person name="Goodwin L."/>
            <person name="Pitluck S."/>
            <person name="Ivanova N."/>
            <person name="Mavromatis K."/>
            <person name="Ovchinnikova G."/>
            <person name="Pati A."/>
            <person name="Chen A."/>
            <person name="Palaniappan K."/>
            <person name="Land M."/>
            <person name="Hauser L."/>
            <person name="Chang Y.J."/>
            <person name="Jeffries C.D."/>
            <person name="Detter J.C."/>
            <person name="Brettin T."/>
            <person name="Rohde M."/>
            <person name="Goker M."/>
            <person name="Bristow J."/>
            <person name="Eisen J.A."/>
            <person name="Markowitz V."/>
            <person name="Hugenholtz P."/>
            <person name="Kyrpides N.C."/>
            <person name="Klenk H.P."/>
            <person name="Chen F."/>
        </authorList>
    </citation>
    <scope>NUCLEOTIDE SEQUENCE [LARGE SCALE GENOMIC DNA]</scope>
    <source>
        <strain evidence="4">ATCC 700099 / DSM 44233 / CIP 104796 / JCM 9543 / NBRC 105858 / Y-104</strain>
    </source>
</reference>
<organism evidence="3 4">
    <name type="scientific">Nakamurella multipartita (strain ATCC 700099 / DSM 44233 / CIP 104796 / JCM 9543 / NBRC 105858 / Y-104)</name>
    <name type="common">Microsphaera multipartita</name>
    <dbReference type="NCBI Taxonomy" id="479431"/>
    <lineage>
        <taxon>Bacteria</taxon>
        <taxon>Bacillati</taxon>
        <taxon>Actinomycetota</taxon>
        <taxon>Actinomycetes</taxon>
        <taxon>Nakamurellales</taxon>
        <taxon>Nakamurellaceae</taxon>
        <taxon>Nakamurella</taxon>
    </lineage>
</organism>
<dbReference type="STRING" id="479431.Namu_5235"/>
<evidence type="ECO:0000256" key="1">
    <source>
        <dbReference type="SAM" id="Phobius"/>
    </source>
</evidence>
<feature type="transmembrane region" description="Helical" evidence="1">
    <location>
        <begin position="153"/>
        <end position="172"/>
    </location>
</feature>
<accession>C8XCA7</accession>
<dbReference type="Pfam" id="PF02517">
    <property type="entry name" value="Rce1-like"/>
    <property type="match status" value="1"/>
</dbReference>
<keyword evidence="4" id="KW-1185">Reference proteome</keyword>
<dbReference type="InterPro" id="IPR003675">
    <property type="entry name" value="Rce1/LyrA-like_dom"/>
</dbReference>
<feature type="transmembrane region" description="Helical" evidence="1">
    <location>
        <begin position="21"/>
        <end position="38"/>
    </location>
</feature>